<organism evidence="1 2">
    <name type="scientific">Nocardia tenerifensis</name>
    <dbReference type="NCBI Taxonomy" id="228006"/>
    <lineage>
        <taxon>Bacteria</taxon>
        <taxon>Bacillati</taxon>
        <taxon>Actinomycetota</taxon>
        <taxon>Actinomycetes</taxon>
        <taxon>Mycobacteriales</taxon>
        <taxon>Nocardiaceae</taxon>
        <taxon>Nocardia</taxon>
    </lineage>
</organism>
<proteinExistence type="predicted"/>
<name>A0A318JSI6_9NOCA</name>
<evidence type="ECO:0000313" key="2">
    <source>
        <dbReference type="Proteomes" id="UP000247569"/>
    </source>
</evidence>
<keyword evidence="2" id="KW-1185">Reference proteome</keyword>
<dbReference type="Proteomes" id="UP000247569">
    <property type="component" value="Unassembled WGS sequence"/>
</dbReference>
<comment type="caution">
    <text evidence="1">The sequence shown here is derived from an EMBL/GenBank/DDBJ whole genome shotgun (WGS) entry which is preliminary data.</text>
</comment>
<accession>A0A318JSI6</accession>
<dbReference type="OrthoDB" id="4188495at2"/>
<dbReference type="RefSeq" id="WP_146251441.1">
    <property type="nucleotide sequence ID" value="NZ_QJKF01000030.1"/>
</dbReference>
<evidence type="ECO:0000313" key="1">
    <source>
        <dbReference type="EMBL" id="PXX52769.1"/>
    </source>
</evidence>
<gene>
    <name evidence="1" type="ORF">DFR70_13017</name>
</gene>
<protein>
    <submittedName>
        <fullName evidence="1">Uncharacterized protein</fullName>
    </submittedName>
</protein>
<dbReference type="EMBL" id="QJKF01000030">
    <property type="protein sequence ID" value="PXX52769.1"/>
    <property type="molecule type" value="Genomic_DNA"/>
</dbReference>
<dbReference type="AlphaFoldDB" id="A0A318JSI6"/>
<reference evidence="1 2" key="1">
    <citation type="submission" date="2018-05" db="EMBL/GenBank/DDBJ databases">
        <title>Genomic Encyclopedia of Type Strains, Phase IV (KMG-IV): sequencing the most valuable type-strain genomes for metagenomic binning, comparative biology and taxonomic classification.</title>
        <authorList>
            <person name="Goeker M."/>
        </authorList>
    </citation>
    <scope>NUCLEOTIDE SEQUENCE [LARGE SCALE GENOMIC DNA]</scope>
    <source>
        <strain evidence="1 2">DSM 44704</strain>
    </source>
</reference>
<sequence>MADQARRGIKIVGGPVDFDSLLMAALACPLPDVPESSLEIAKNIERTSGGRTSIPLRWSFTHAADHGEAQPAVKAPMARLIGTGGRGGGVPVKLYLALIWRAAGAPHTTDYSARLWAELLALPEPETKGARRISDALRALEAARLVWITRDPGEPSVVGLLDESGRGAPYQLPSTAYYHAQTLEAKAKSPERKKKFREEMDANRYSKLPLTLWTNGHIQAMSSAALAMLLILMSNSRASEGKEIWWSTQKFPERYGISPATRARGTTELESRGLLLVTKRLVPNSPNNTRALTRKKVRNVYTLINDAKLPDEDS</sequence>